<comment type="caution">
    <text evidence="6">The sequence shown here is derived from an EMBL/GenBank/DDBJ whole genome shotgun (WGS) entry which is preliminary data.</text>
</comment>
<protein>
    <submittedName>
        <fullName evidence="6">Uncharacterized protein</fullName>
    </submittedName>
</protein>
<comment type="subcellular location">
    <subcellularLocation>
        <location evidence="1">Membrane</location>
        <topology evidence="1">Multi-pass membrane protein</topology>
    </subcellularLocation>
</comment>
<feature type="region of interest" description="Disordered" evidence="5">
    <location>
        <begin position="101"/>
        <end position="142"/>
    </location>
</feature>
<sequence length="533" mass="60898">MFNLRLLYVSNSQEIICSFLRLRTVERSLCHDLKALLFLCLSFLQPATRMSMALFSSPPLHFPTLSPSKHHLTPKPYPSISFKKPHLSFLVSPKVTDNGSGGVVSSSSVTVEQEIPEEKAQDGTVEVEESNEASVGPNGSPPVASAGALAPEIVRMFQDPRWVGGTWDLKQFQKDGETHWDSVIDAEVRRRKWLEDNPESSSNEEPVLFDTSIIPWWAWMKRFHLPEAELLNGRAAMVGFFMAYFVDSLTGVGLVDQMGNFFCKTLLFVAVAGVLLIRKNEDIETLKKLLSHASNWSHLVDTVTLFFLLFEALLSKFFTYTSFTPLDIRRCGKSSCEKRKNKYSWRFLRKGPLILTNDINKKEKMPTRMVTYLRERTVYVAVLVEGPRRRRSNSTNNKFHHYQHQHLHVRHAANGGGYNRKAQLLDYSRNLRASNQSKPSTPLVPQQVQRQNSQIVAVKNKPKYVSVPACMGNWKFVMPRFLRSFMTQNKKSKKKKNMASKTNKIKAIVKSFQVQRKPGLFSKVFATLRKSHR</sequence>
<gene>
    <name evidence="6" type="ORF">RDI58_020827</name>
</gene>
<evidence type="ECO:0000256" key="1">
    <source>
        <dbReference type="ARBA" id="ARBA00004141"/>
    </source>
</evidence>
<proteinExistence type="predicted"/>
<accession>A0AAN8TCV3</accession>
<dbReference type="EMBL" id="JBANQN010000008">
    <property type="protein sequence ID" value="KAK6783031.1"/>
    <property type="molecule type" value="Genomic_DNA"/>
</dbReference>
<evidence type="ECO:0000256" key="3">
    <source>
        <dbReference type="ARBA" id="ARBA00022989"/>
    </source>
</evidence>
<evidence type="ECO:0000256" key="5">
    <source>
        <dbReference type="SAM" id="MobiDB-lite"/>
    </source>
</evidence>
<dbReference type="Proteomes" id="UP001371456">
    <property type="component" value="Unassembled WGS sequence"/>
</dbReference>
<evidence type="ECO:0000256" key="2">
    <source>
        <dbReference type="ARBA" id="ARBA00022692"/>
    </source>
</evidence>
<keyword evidence="3" id="KW-1133">Transmembrane helix</keyword>
<keyword evidence="4" id="KW-0472">Membrane</keyword>
<organism evidence="6 7">
    <name type="scientific">Solanum bulbocastanum</name>
    <name type="common">Wild potato</name>
    <dbReference type="NCBI Taxonomy" id="147425"/>
    <lineage>
        <taxon>Eukaryota</taxon>
        <taxon>Viridiplantae</taxon>
        <taxon>Streptophyta</taxon>
        <taxon>Embryophyta</taxon>
        <taxon>Tracheophyta</taxon>
        <taxon>Spermatophyta</taxon>
        <taxon>Magnoliopsida</taxon>
        <taxon>eudicotyledons</taxon>
        <taxon>Gunneridae</taxon>
        <taxon>Pentapetalae</taxon>
        <taxon>asterids</taxon>
        <taxon>lamiids</taxon>
        <taxon>Solanales</taxon>
        <taxon>Solanaceae</taxon>
        <taxon>Solanoideae</taxon>
        <taxon>Solaneae</taxon>
        <taxon>Solanum</taxon>
    </lineage>
</organism>
<keyword evidence="2" id="KW-0812">Transmembrane</keyword>
<reference evidence="6 7" key="1">
    <citation type="submission" date="2024-02" db="EMBL/GenBank/DDBJ databases">
        <title>de novo genome assembly of Solanum bulbocastanum strain 11H21.</title>
        <authorList>
            <person name="Hosaka A.J."/>
        </authorList>
    </citation>
    <scope>NUCLEOTIDE SEQUENCE [LARGE SCALE GENOMIC DNA]</scope>
    <source>
        <tissue evidence="6">Young leaves</tissue>
    </source>
</reference>
<evidence type="ECO:0000313" key="7">
    <source>
        <dbReference type="Proteomes" id="UP001371456"/>
    </source>
</evidence>
<keyword evidence="7" id="KW-1185">Reference proteome</keyword>
<dbReference type="GO" id="GO:0016020">
    <property type="term" value="C:membrane"/>
    <property type="evidence" value="ECO:0007669"/>
    <property type="project" value="UniProtKB-SubCell"/>
</dbReference>
<dbReference type="PANTHER" id="PTHR14154">
    <property type="entry name" value="UPF0041 BRAIN PROTEIN 44-RELATED"/>
    <property type="match status" value="1"/>
</dbReference>
<evidence type="ECO:0000256" key="4">
    <source>
        <dbReference type="ARBA" id="ARBA00023136"/>
    </source>
</evidence>
<name>A0AAN8TCV3_SOLBU</name>
<dbReference type="SUPFAM" id="SSF103511">
    <property type="entry name" value="Chlorophyll a-b binding protein"/>
    <property type="match status" value="1"/>
</dbReference>
<evidence type="ECO:0000313" key="6">
    <source>
        <dbReference type="EMBL" id="KAK6783031.1"/>
    </source>
</evidence>
<dbReference type="AlphaFoldDB" id="A0AAN8TCV3"/>